<evidence type="ECO:0000256" key="1">
    <source>
        <dbReference type="SAM" id="SignalP"/>
    </source>
</evidence>
<dbReference type="PANTHER" id="PTHR43662">
    <property type="match status" value="1"/>
</dbReference>
<dbReference type="PANTHER" id="PTHR43662:SF7">
    <property type="entry name" value="DUF1996 DOMAIN-CONTAINING PROTEIN"/>
    <property type="match status" value="1"/>
</dbReference>
<proteinExistence type="predicted"/>
<protein>
    <recommendedName>
        <fullName evidence="2">DUF1996 domain-containing protein</fullName>
    </recommendedName>
</protein>
<organism evidence="3 4">
    <name type="scientific">Lophiostoma macrostomum CBS 122681</name>
    <dbReference type="NCBI Taxonomy" id="1314788"/>
    <lineage>
        <taxon>Eukaryota</taxon>
        <taxon>Fungi</taxon>
        <taxon>Dikarya</taxon>
        <taxon>Ascomycota</taxon>
        <taxon>Pezizomycotina</taxon>
        <taxon>Dothideomycetes</taxon>
        <taxon>Pleosporomycetidae</taxon>
        <taxon>Pleosporales</taxon>
        <taxon>Lophiostomataceae</taxon>
        <taxon>Lophiostoma</taxon>
    </lineage>
</organism>
<dbReference type="InterPro" id="IPR018535">
    <property type="entry name" value="DUF1996"/>
</dbReference>
<accession>A0A6A6SJD5</accession>
<reference evidence="3" key="1">
    <citation type="journal article" date="2020" name="Stud. Mycol.">
        <title>101 Dothideomycetes genomes: a test case for predicting lifestyles and emergence of pathogens.</title>
        <authorList>
            <person name="Haridas S."/>
            <person name="Albert R."/>
            <person name="Binder M."/>
            <person name="Bloem J."/>
            <person name="Labutti K."/>
            <person name="Salamov A."/>
            <person name="Andreopoulos B."/>
            <person name="Baker S."/>
            <person name="Barry K."/>
            <person name="Bills G."/>
            <person name="Bluhm B."/>
            <person name="Cannon C."/>
            <person name="Castanera R."/>
            <person name="Culley D."/>
            <person name="Daum C."/>
            <person name="Ezra D."/>
            <person name="Gonzalez J."/>
            <person name="Henrissat B."/>
            <person name="Kuo A."/>
            <person name="Liang C."/>
            <person name="Lipzen A."/>
            <person name="Lutzoni F."/>
            <person name="Magnuson J."/>
            <person name="Mondo S."/>
            <person name="Nolan M."/>
            <person name="Ohm R."/>
            <person name="Pangilinan J."/>
            <person name="Park H.-J."/>
            <person name="Ramirez L."/>
            <person name="Alfaro M."/>
            <person name="Sun H."/>
            <person name="Tritt A."/>
            <person name="Yoshinaga Y."/>
            <person name="Zwiers L.-H."/>
            <person name="Turgeon B."/>
            <person name="Goodwin S."/>
            <person name="Spatafora J."/>
            <person name="Crous P."/>
            <person name="Grigoriev I."/>
        </authorList>
    </citation>
    <scope>NUCLEOTIDE SEQUENCE</scope>
    <source>
        <strain evidence="3">CBS 122681</strain>
    </source>
</reference>
<dbReference type="OrthoDB" id="74764at2759"/>
<dbReference type="Proteomes" id="UP000799324">
    <property type="component" value="Unassembled WGS sequence"/>
</dbReference>
<feature type="domain" description="DUF1996" evidence="2">
    <location>
        <begin position="36"/>
        <end position="281"/>
    </location>
</feature>
<dbReference type="Pfam" id="PF09362">
    <property type="entry name" value="DUF1996"/>
    <property type="match status" value="1"/>
</dbReference>
<dbReference type="EMBL" id="MU004693">
    <property type="protein sequence ID" value="KAF2647091.1"/>
    <property type="molecule type" value="Genomic_DNA"/>
</dbReference>
<keyword evidence="4" id="KW-1185">Reference proteome</keyword>
<feature type="signal peptide" evidence="1">
    <location>
        <begin position="1"/>
        <end position="20"/>
    </location>
</feature>
<name>A0A6A6SJD5_9PLEO</name>
<feature type="chain" id="PRO_5025626727" description="DUF1996 domain-containing protein" evidence="1">
    <location>
        <begin position="21"/>
        <end position="517"/>
    </location>
</feature>
<dbReference type="AlphaFoldDB" id="A0A6A6SJD5"/>
<evidence type="ECO:0000313" key="4">
    <source>
        <dbReference type="Proteomes" id="UP000799324"/>
    </source>
</evidence>
<evidence type="ECO:0000259" key="2">
    <source>
        <dbReference type="Pfam" id="PF09362"/>
    </source>
</evidence>
<keyword evidence="1" id="KW-0732">Signal</keyword>
<sequence length="517" mass="55251">MKSTTHIAAAMALLSGAADAFWRMECHSRLGLARLDPIVEPGEVASHAHVIHGGSNFAEDTTYEDLRDSDCTSCRVTQDTSAYWTPSLHFVYENGTTELVNQVGGMLAYYLLYGENITAFPAGFQMLAGDTRLRNFSGAVPDPEKSLWTAEDKTQHNLGQKALGFNCLNYAKTPEGSMYRHFLPDKEYMDANCADGIRAEIFFPSCWNGKDLDSTNHRDHMKYPDLVNDGTCPEGFETRVPSLFYETIWNTAAYNGVGGQFVWANGDPTGYGYHGDFIMGWEVDFLQSAVDTCTDPSGEIEACPLFNIITEAEAAKCTLKNSVVKALSDDDCAGPADGLCGNVPIQYGPAYASKLNPGGTAPPTSAVSLPASSGAEASTTSIEAVPTLSYKAPTSAVTDKYGGGISVANVNGGDVSVGGERHNTLKTTSSSSTTPAAAIPVVTSAPASVADSESEAGSIIATSTYTSAGTVYEVAIEEVEVYVTVEAAAPARKRYAHAHAHHMHHRRDKEHGLLGRY</sequence>
<gene>
    <name evidence="3" type="ORF">K491DRAFT_344403</name>
</gene>
<evidence type="ECO:0000313" key="3">
    <source>
        <dbReference type="EMBL" id="KAF2647091.1"/>
    </source>
</evidence>